<keyword evidence="2" id="KW-1185">Reference proteome</keyword>
<gene>
    <name evidence="1" type="ORF">AWB75_03192</name>
</gene>
<sequence length="35" mass="3551">MGFSRDARHLAALLFSLALLPIATVSCGGGDDTSS</sequence>
<protein>
    <recommendedName>
        <fullName evidence="3">Lipoprotein</fullName>
    </recommendedName>
</protein>
<evidence type="ECO:0008006" key="3">
    <source>
        <dbReference type="Google" id="ProtNLM"/>
    </source>
</evidence>
<evidence type="ECO:0000313" key="2">
    <source>
        <dbReference type="Proteomes" id="UP000054870"/>
    </source>
</evidence>
<dbReference type="AlphaFoldDB" id="A0A158BAU8"/>
<comment type="caution">
    <text evidence="1">The sequence shown here is derived from an EMBL/GenBank/DDBJ whole genome shotgun (WGS) entry which is preliminary data.</text>
</comment>
<evidence type="ECO:0000313" key="1">
    <source>
        <dbReference type="EMBL" id="SAK67195.1"/>
    </source>
</evidence>
<reference evidence="1" key="1">
    <citation type="submission" date="2016-01" db="EMBL/GenBank/DDBJ databases">
        <authorList>
            <person name="Peeters C."/>
        </authorList>
    </citation>
    <scope>NUCLEOTIDE SEQUENCE [LARGE SCALE GENOMIC DNA]</scope>
    <source>
        <strain evidence="1">LMG 29318</strain>
    </source>
</reference>
<dbReference type="PROSITE" id="PS51257">
    <property type="entry name" value="PROKAR_LIPOPROTEIN"/>
    <property type="match status" value="1"/>
</dbReference>
<dbReference type="Proteomes" id="UP000054870">
    <property type="component" value="Unassembled WGS sequence"/>
</dbReference>
<organism evidence="1 2">
    <name type="scientific">Caballeronia catudaia</name>
    <dbReference type="NCBI Taxonomy" id="1777136"/>
    <lineage>
        <taxon>Bacteria</taxon>
        <taxon>Pseudomonadati</taxon>
        <taxon>Pseudomonadota</taxon>
        <taxon>Betaproteobacteria</taxon>
        <taxon>Burkholderiales</taxon>
        <taxon>Burkholderiaceae</taxon>
        <taxon>Caballeronia</taxon>
    </lineage>
</organism>
<name>A0A158BAU8_9BURK</name>
<accession>A0A158BAU8</accession>
<proteinExistence type="predicted"/>
<dbReference type="EMBL" id="FCOF02000013">
    <property type="protein sequence ID" value="SAK67195.1"/>
    <property type="molecule type" value="Genomic_DNA"/>
</dbReference>